<keyword evidence="2" id="KW-0333">Golgi apparatus</keyword>
<dbReference type="Pfam" id="PF04051">
    <property type="entry name" value="TRAPP"/>
    <property type="match status" value="1"/>
</dbReference>
<gene>
    <name evidence="3" type="ORF">PPRIM_AZ9-3.1.T0430073</name>
    <name evidence="4" type="ORF">PPRIM_AZ9-3.1.T0460220</name>
</gene>
<comment type="caution">
    <text evidence="4">The sequence shown here is derived from an EMBL/GenBank/DDBJ whole genome shotgun (WGS) entry which is preliminary data.</text>
</comment>
<dbReference type="InterPro" id="IPR016721">
    <property type="entry name" value="Bet3"/>
</dbReference>
<comment type="similarity">
    <text evidence="2">Belongs to the TRAPP small subunits family. BET3 subfamily.</text>
</comment>
<dbReference type="OMA" id="MVQMQVQ"/>
<evidence type="ECO:0000313" key="3">
    <source>
        <dbReference type="EMBL" id="CAD8068901.1"/>
    </source>
</evidence>
<dbReference type="InterPro" id="IPR007194">
    <property type="entry name" value="TRAPP_component"/>
</dbReference>
<protein>
    <recommendedName>
        <fullName evidence="2">Trafficking protein particle complex subunit</fullName>
    </recommendedName>
</protein>
<dbReference type="EMBL" id="CAJJDM010000043">
    <property type="protein sequence ID" value="CAD8068901.1"/>
    <property type="molecule type" value="Genomic_DNA"/>
</dbReference>
<evidence type="ECO:0000313" key="5">
    <source>
        <dbReference type="Proteomes" id="UP000688137"/>
    </source>
</evidence>
<evidence type="ECO:0000313" key="4">
    <source>
        <dbReference type="EMBL" id="CAD8070949.1"/>
    </source>
</evidence>
<comment type="subcellular location">
    <subcellularLocation>
        <location evidence="1 2">Golgi apparatus</location>
        <location evidence="1 2">cis-Golgi network</location>
    </subcellularLocation>
</comment>
<dbReference type="AlphaFoldDB" id="A0A8S1LUN1"/>
<organism evidence="4 5">
    <name type="scientific">Paramecium primaurelia</name>
    <dbReference type="NCBI Taxonomy" id="5886"/>
    <lineage>
        <taxon>Eukaryota</taxon>
        <taxon>Sar</taxon>
        <taxon>Alveolata</taxon>
        <taxon>Ciliophora</taxon>
        <taxon>Intramacronucleata</taxon>
        <taxon>Oligohymenophorea</taxon>
        <taxon>Peniculida</taxon>
        <taxon>Parameciidae</taxon>
        <taxon>Paramecium</taxon>
    </lineage>
</organism>
<dbReference type="Proteomes" id="UP000688137">
    <property type="component" value="Unassembled WGS sequence"/>
</dbReference>
<dbReference type="GO" id="GO:0048193">
    <property type="term" value="P:Golgi vesicle transport"/>
    <property type="evidence" value="ECO:0007669"/>
    <property type="project" value="InterPro"/>
</dbReference>
<dbReference type="EMBL" id="CAJJDM010000046">
    <property type="protein sequence ID" value="CAD8070949.1"/>
    <property type="molecule type" value="Genomic_DNA"/>
</dbReference>
<accession>A0A8S1LUN1</accession>
<dbReference type="PIRSF" id="PIRSF018293">
    <property type="entry name" value="TRAPP_I_complex_Bet3"/>
    <property type="match status" value="1"/>
</dbReference>
<sequence>MQIRKSNKVVVNRIEKVNSELLTLTYGAIVSQIIKDSDTVIEANEQLEKMGYNIGQRIIDEYLSKAEIKQCRDKIDVAENIGKGAMQMFLGVTAEVEILPETDKIFTFNLHFIENPLNDFVELPEHLQGLNYSNMIAGAIRGALSTIHWIATCRFLKDQLKNDDKTILQVEMIREKFKDDE</sequence>
<evidence type="ECO:0000256" key="1">
    <source>
        <dbReference type="ARBA" id="ARBA00004222"/>
    </source>
</evidence>
<dbReference type="CDD" id="cd14942">
    <property type="entry name" value="TRAPPC3_bet3"/>
    <property type="match status" value="1"/>
</dbReference>
<name>A0A8S1LUN1_PARPR</name>
<reference evidence="4" key="1">
    <citation type="submission" date="2021-01" db="EMBL/GenBank/DDBJ databases">
        <authorList>
            <consortium name="Genoscope - CEA"/>
            <person name="William W."/>
        </authorList>
    </citation>
    <scope>NUCLEOTIDE SEQUENCE</scope>
</reference>
<keyword evidence="2" id="KW-0931">ER-Golgi transport</keyword>
<keyword evidence="2" id="KW-0813">Transport</keyword>
<dbReference type="GO" id="GO:0005794">
    <property type="term" value="C:Golgi apparatus"/>
    <property type="evidence" value="ECO:0007669"/>
    <property type="project" value="UniProtKB-SubCell"/>
</dbReference>
<comment type="function">
    <text evidence="2">May play a role in vesicular transport from endoplasmic reticulum to Golgi.</text>
</comment>
<dbReference type="GO" id="GO:0030008">
    <property type="term" value="C:TRAPP complex"/>
    <property type="evidence" value="ECO:0007669"/>
    <property type="project" value="InterPro"/>
</dbReference>
<evidence type="ECO:0000256" key="2">
    <source>
        <dbReference type="PIRNR" id="PIRNR018293"/>
    </source>
</evidence>
<dbReference type="PANTHER" id="PTHR13048">
    <property type="entry name" value="TRAFFICKING PROTEIN PARTICLE COMPLEX SUBUNIT 3"/>
    <property type="match status" value="1"/>
</dbReference>
<keyword evidence="5" id="KW-1185">Reference proteome</keyword>
<proteinExistence type="inferred from homology"/>
<comment type="subunit">
    <text evidence="2">Homodimer.</text>
</comment>